<dbReference type="KEGG" id="pspw:BJG93_04485"/>
<evidence type="ECO:0000313" key="2">
    <source>
        <dbReference type="Proteomes" id="UP000179860"/>
    </source>
</evidence>
<dbReference type="EMBL" id="CP017561">
    <property type="protein sequence ID" value="APA84726.1"/>
    <property type="molecule type" value="Genomic_DNA"/>
</dbReference>
<accession>A0A1I9YEJ3</accession>
<gene>
    <name evidence="1" type="ORF">BJG93_04485</name>
</gene>
<dbReference type="AlphaFoldDB" id="A0A1I9YEJ3"/>
<organism evidence="1 2">
    <name type="scientific">Paraburkholderia sprentiae WSM5005</name>
    <dbReference type="NCBI Taxonomy" id="754502"/>
    <lineage>
        <taxon>Bacteria</taxon>
        <taxon>Pseudomonadati</taxon>
        <taxon>Pseudomonadota</taxon>
        <taxon>Betaproteobacteria</taxon>
        <taxon>Burkholderiales</taxon>
        <taxon>Burkholderiaceae</taxon>
        <taxon>Paraburkholderia</taxon>
    </lineage>
</organism>
<proteinExistence type="predicted"/>
<reference evidence="1" key="1">
    <citation type="submission" date="2016-09" db="EMBL/GenBank/DDBJ databases">
        <title>The Complete Genome of Burkholderia sprentiae wsm5005.</title>
        <authorList>
            <person name="De Meyer S."/>
            <person name="Wang P."/>
            <person name="Terpolilli J."/>
        </authorList>
    </citation>
    <scope>NUCLEOTIDE SEQUENCE [LARGE SCALE GENOMIC DNA]</scope>
    <source>
        <strain evidence="1">WSM5005</strain>
    </source>
</reference>
<sequence>MKTGEQSLRFVVEKWLGLQPPESARVTAVGRPRSGKGRFVCVETVYGSERLALFFFRHDDGCWKVFPPAPALPEMALERLFA</sequence>
<dbReference type="OrthoDB" id="8926609at2"/>
<dbReference type="Proteomes" id="UP000179860">
    <property type="component" value="Chromosome 1"/>
</dbReference>
<name>A0A1I9YEJ3_9BURK</name>
<reference evidence="1" key="2">
    <citation type="submission" date="2021-06" db="EMBL/GenBank/DDBJ databases">
        <authorList>
            <person name="Rogers T.H."/>
            <person name="Ramsay J.P."/>
            <person name="Wang P."/>
            <person name="Terpolilli J."/>
        </authorList>
    </citation>
    <scope>NUCLEOTIDE SEQUENCE [LARGE SCALE GENOMIC DNA]</scope>
    <source>
        <strain evidence="1">WSM5005</strain>
    </source>
</reference>
<keyword evidence="2" id="KW-1185">Reference proteome</keyword>
<protein>
    <submittedName>
        <fullName evidence="1">Uncharacterized protein</fullName>
    </submittedName>
</protein>
<evidence type="ECO:0000313" key="1">
    <source>
        <dbReference type="EMBL" id="APA84726.1"/>
    </source>
</evidence>